<organism evidence="13 14">
    <name type="scientific">Spinacia oleracea</name>
    <name type="common">Spinach</name>
    <dbReference type="NCBI Taxonomy" id="3562"/>
    <lineage>
        <taxon>Eukaryota</taxon>
        <taxon>Viridiplantae</taxon>
        <taxon>Streptophyta</taxon>
        <taxon>Embryophyta</taxon>
        <taxon>Tracheophyta</taxon>
        <taxon>Spermatophyta</taxon>
        <taxon>Magnoliopsida</taxon>
        <taxon>eudicotyledons</taxon>
        <taxon>Gunneridae</taxon>
        <taxon>Pentapetalae</taxon>
        <taxon>Caryophyllales</taxon>
        <taxon>Chenopodiaceae</taxon>
        <taxon>Chenopodioideae</taxon>
        <taxon>Anserineae</taxon>
        <taxon>Spinacia</taxon>
    </lineage>
</organism>
<evidence type="ECO:0000313" key="14">
    <source>
        <dbReference type="RefSeq" id="XP_021858248.2"/>
    </source>
</evidence>
<dbReference type="SUPFAM" id="SSF53850">
    <property type="entry name" value="Periplasmic binding protein-like II"/>
    <property type="match status" value="1"/>
</dbReference>
<evidence type="ECO:0000259" key="12">
    <source>
        <dbReference type="SMART" id="SM00079"/>
    </source>
</evidence>
<dbReference type="InterPro" id="IPR015683">
    <property type="entry name" value="Ionotropic_Glu_rcpt"/>
</dbReference>
<evidence type="ECO:0000256" key="11">
    <source>
        <dbReference type="SAM" id="Phobius"/>
    </source>
</evidence>
<dbReference type="RefSeq" id="XP_021858248.2">
    <property type="nucleotide sequence ID" value="XM_022002556.2"/>
</dbReference>
<evidence type="ECO:0000256" key="9">
    <source>
        <dbReference type="ARBA" id="ARBA00023286"/>
    </source>
</evidence>
<keyword evidence="13" id="KW-1185">Reference proteome</keyword>
<gene>
    <name evidence="14" type="primary">LOC110797439</name>
</gene>
<dbReference type="InterPro" id="IPR019594">
    <property type="entry name" value="Glu/Gly-bd"/>
</dbReference>
<keyword evidence="5" id="KW-0406">Ion transport</keyword>
<evidence type="ECO:0000256" key="3">
    <source>
        <dbReference type="ARBA" id="ARBA00022692"/>
    </source>
</evidence>
<dbReference type="GO" id="GO:0016020">
    <property type="term" value="C:membrane"/>
    <property type="evidence" value="ECO:0007669"/>
    <property type="project" value="UniProtKB-SubCell"/>
</dbReference>
<keyword evidence="8" id="KW-0325">Glycoprotein</keyword>
<evidence type="ECO:0000256" key="6">
    <source>
        <dbReference type="ARBA" id="ARBA00023136"/>
    </source>
</evidence>
<dbReference type="GO" id="GO:0015276">
    <property type="term" value="F:ligand-gated monoatomic ion channel activity"/>
    <property type="evidence" value="ECO:0007669"/>
    <property type="project" value="InterPro"/>
</dbReference>
<dbReference type="GeneID" id="110797439"/>
<feature type="domain" description="Ionotropic glutamate receptor C-terminal" evidence="12">
    <location>
        <begin position="39"/>
        <end position="389"/>
    </location>
</feature>
<comment type="subcellular location">
    <subcellularLocation>
        <location evidence="1">Membrane</location>
        <topology evidence="1">Multi-pass membrane protein</topology>
    </subcellularLocation>
</comment>
<feature type="transmembrane region" description="Helical" evidence="11">
    <location>
        <begin position="168"/>
        <end position="187"/>
    </location>
</feature>
<feature type="transmembrane region" description="Helical" evidence="11">
    <location>
        <begin position="226"/>
        <end position="247"/>
    </location>
</feature>
<evidence type="ECO:0000256" key="7">
    <source>
        <dbReference type="ARBA" id="ARBA00023170"/>
    </source>
</evidence>
<accession>A0A9R0K596</accession>
<evidence type="ECO:0000256" key="1">
    <source>
        <dbReference type="ARBA" id="ARBA00004141"/>
    </source>
</evidence>
<keyword evidence="7" id="KW-0675">Receptor</keyword>
<dbReference type="PANTHER" id="PTHR18966">
    <property type="entry name" value="IONOTROPIC GLUTAMATE RECEPTOR"/>
    <property type="match status" value="1"/>
</dbReference>
<reference evidence="14" key="2">
    <citation type="submission" date="2025-08" db="UniProtKB">
        <authorList>
            <consortium name="RefSeq"/>
        </authorList>
    </citation>
    <scope>IDENTIFICATION</scope>
    <source>
        <tissue evidence="14">Leaf</tissue>
    </source>
</reference>
<evidence type="ECO:0000256" key="8">
    <source>
        <dbReference type="ARBA" id="ARBA00023180"/>
    </source>
</evidence>
<keyword evidence="2" id="KW-0813">Transport</keyword>
<keyword evidence="6 11" id="KW-0472">Membrane</keyword>
<evidence type="ECO:0000313" key="13">
    <source>
        <dbReference type="Proteomes" id="UP000813463"/>
    </source>
</evidence>
<dbReference type="KEGG" id="soe:110797439"/>
<feature type="transmembrane region" description="Helical" evidence="11">
    <location>
        <begin position="7"/>
        <end position="26"/>
    </location>
</feature>
<dbReference type="AlphaFoldDB" id="A0A9R0K596"/>
<name>A0A9R0K596_SPIOL</name>
<dbReference type="Gene3D" id="3.40.190.10">
    <property type="entry name" value="Periplasmic binding protein-like II"/>
    <property type="match status" value="3"/>
</dbReference>
<proteinExistence type="predicted"/>
<reference evidence="13" key="1">
    <citation type="journal article" date="2021" name="Nat. Commun.">
        <title>Genomic analyses provide insights into spinach domestication and the genetic basis of agronomic traits.</title>
        <authorList>
            <person name="Cai X."/>
            <person name="Sun X."/>
            <person name="Xu C."/>
            <person name="Sun H."/>
            <person name="Wang X."/>
            <person name="Ge C."/>
            <person name="Zhang Z."/>
            <person name="Wang Q."/>
            <person name="Fei Z."/>
            <person name="Jiao C."/>
            <person name="Wang Q."/>
        </authorList>
    </citation>
    <scope>NUCLEOTIDE SEQUENCE [LARGE SCALE GENOMIC DNA]</scope>
    <source>
        <strain evidence="13">cv. Varoflay</strain>
    </source>
</reference>
<evidence type="ECO:0000256" key="2">
    <source>
        <dbReference type="ARBA" id="ARBA00022448"/>
    </source>
</evidence>
<keyword evidence="9" id="KW-1071">Ligand-gated ion channel</keyword>
<keyword evidence="4 11" id="KW-1133">Transmembrane helix</keyword>
<dbReference type="Proteomes" id="UP000813463">
    <property type="component" value="Chromosome 3"/>
</dbReference>
<keyword evidence="3 11" id="KW-0812">Transmembrane</keyword>
<dbReference type="Pfam" id="PF10613">
    <property type="entry name" value="Lig_chan-Glu_bd"/>
    <property type="match status" value="1"/>
</dbReference>
<evidence type="ECO:0000256" key="10">
    <source>
        <dbReference type="ARBA" id="ARBA00023303"/>
    </source>
</evidence>
<evidence type="ECO:0000256" key="4">
    <source>
        <dbReference type="ARBA" id="ARBA00022989"/>
    </source>
</evidence>
<protein>
    <submittedName>
        <fullName evidence="14">Glutamate receptor 2.5-like</fullName>
    </submittedName>
</protein>
<feature type="transmembrane region" description="Helical" evidence="11">
    <location>
        <begin position="411"/>
        <end position="435"/>
    </location>
</feature>
<dbReference type="InterPro" id="IPR001320">
    <property type="entry name" value="Iontro_rcpt_C"/>
</dbReference>
<evidence type="ECO:0000256" key="5">
    <source>
        <dbReference type="ARBA" id="ARBA00023065"/>
    </source>
</evidence>
<keyword evidence="10" id="KW-0407">Ion channel</keyword>
<dbReference type="SMART" id="SM00079">
    <property type="entry name" value="PBPe"/>
    <property type="match status" value="1"/>
</dbReference>
<sequence length="457" mass="50978">MMKKQCCIFYVMMMNVFVFIPILVLGQGNTTETTPRELRIAIPVREFKDWVSVEHDPNTGEQIISGFAIEVFKAVVNKGLLSPIPYKFIPFVKSDGVTMNGTFDDMLRAVFNQEFDGAVGEISILYYRTEWVDFTLPYMDTQISMLIRQNQQPFSKGGGISLASATKYVVAATLSFSFIVAMVFWILEYRTDKHASQFTNTSSLAQPPRSLDDDWRRDMLGSITHTRLVMILFFMVLLILMACYSASQTSSLTSRSRSGGFNNLNQLIRKGSNVGYREGSFIKNLLIEKGFSESKLIILDSEEQMVEMLTKGTENGGVDSIVADSPNLRLLLAKHCDSFTIVPSVNLPAAGFGFALRKGSALVNEFSKGVLRVIDNGDLGRIQERTIGSFEACENDPYNSGSNQLLDSDSLWILIAGGISVFILMVIIFVLYCGFRHKGTNKKNKSVAYPCYLLPCC</sequence>